<evidence type="ECO:0000256" key="3">
    <source>
        <dbReference type="SAM" id="Phobius"/>
    </source>
</evidence>
<feature type="transmembrane region" description="Helical" evidence="3">
    <location>
        <begin position="102"/>
        <end position="122"/>
    </location>
</feature>
<keyword evidence="2" id="KW-0802">TPR repeat</keyword>
<dbReference type="Proteomes" id="UP001153555">
    <property type="component" value="Unassembled WGS sequence"/>
</dbReference>
<sequence>MWSSRGGRPRKRKKYHLRGVIHCRCRWYTRKFRAYIMKYPKIAHTFKTIEDIPEFFEYPNGAPTEGPNTNYFTLKPTAISFHRRPPSAQPQTPISQTMDQHILLQLGILILTLAIFYVLHSLPKRAFSKLRSKAQPNNQAHRHFIQGAQLLSRARSTKSKSAALNLAKSAAGEADKALALGPRDPAAHILKAMAQSLMGHKASALKSLDAALSPPAVKMLSGREKGDALLRRAELQIDLNRRRRVDSAIEDLVEAVVLSPDNSKAFCLLGQCYGTKGLIDEARNAFVEALKIEPNLKEARDGLVRLG</sequence>
<dbReference type="PROSITE" id="PS50005">
    <property type="entry name" value="TPR"/>
    <property type="match status" value="1"/>
</dbReference>
<keyword evidence="3" id="KW-0812">Transmembrane</keyword>
<comment type="similarity">
    <text evidence="1">Belongs to the TTC36 family.</text>
</comment>
<accession>A0A9N7RAD4</accession>
<organism evidence="4 5">
    <name type="scientific">Striga hermonthica</name>
    <name type="common">Purple witchweed</name>
    <name type="synonym">Buchnera hermonthica</name>
    <dbReference type="NCBI Taxonomy" id="68872"/>
    <lineage>
        <taxon>Eukaryota</taxon>
        <taxon>Viridiplantae</taxon>
        <taxon>Streptophyta</taxon>
        <taxon>Embryophyta</taxon>
        <taxon>Tracheophyta</taxon>
        <taxon>Spermatophyta</taxon>
        <taxon>Magnoliopsida</taxon>
        <taxon>eudicotyledons</taxon>
        <taxon>Gunneridae</taxon>
        <taxon>Pentapetalae</taxon>
        <taxon>asterids</taxon>
        <taxon>lamiids</taxon>
        <taxon>Lamiales</taxon>
        <taxon>Orobanchaceae</taxon>
        <taxon>Buchnereae</taxon>
        <taxon>Striga</taxon>
    </lineage>
</organism>
<reference evidence="4" key="1">
    <citation type="submission" date="2019-12" db="EMBL/GenBank/DDBJ databases">
        <authorList>
            <person name="Scholes J."/>
        </authorList>
    </citation>
    <scope>NUCLEOTIDE SEQUENCE</scope>
</reference>
<evidence type="ECO:0000313" key="5">
    <source>
        <dbReference type="Proteomes" id="UP001153555"/>
    </source>
</evidence>
<dbReference type="Gene3D" id="1.25.40.10">
    <property type="entry name" value="Tetratricopeptide repeat domain"/>
    <property type="match status" value="1"/>
</dbReference>
<name>A0A9N7RAD4_STRHE</name>
<evidence type="ECO:0000256" key="1">
    <source>
        <dbReference type="ARBA" id="ARBA00006995"/>
    </source>
</evidence>
<keyword evidence="5" id="KW-1185">Reference proteome</keyword>
<dbReference type="PANTHER" id="PTHR21405">
    <property type="entry name" value="CDNA SEQUENCE BC021608"/>
    <property type="match status" value="1"/>
</dbReference>
<feature type="repeat" description="TPR" evidence="2">
    <location>
        <begin position="263"/>
        <end position="296"/>
    </location>
</feature>
<dbReference type="EMBL" id="CACSLK010020742">
    <property type="protein sequence ID" value="CAA0821032.1"/>
    <property type="molecule type" value="Genomic_DNA"/>
</dbReference>
<dbReference type="Pfam" id="PF13181">
    <property type="entry name" value="TPR_8"/>
    <property type="match status" value="1"/>
</dbReference>
<evidence type="ECO:0000256" key="2">
    <source>
        <dbReference type="PROSITE-ProRule" id="PRU00339"/>
    </source>
</evidence>
<keyword evidence="3" id="KW-1133">Transmembrane helix</keyword>
<evidence type="ECO:0000313" key="4">
    <source>
        <dbReference type="EMBL" id="CAA0821032.1"/>
    </source>
</evidence>
<keyword evidence="3" id="KW-0472">Membrane</keyword>
<dbReference type="SUPFAM" id="SSF48452">
    <property type="entry name" value="TPR-like"/>
    <property type="match status" value="1"/>
</dbReference>
<proteinExistence type="inferred from homology"/>
<dbReference type="OrthoDB" id="1870799at2759"/>
<dbReference type="AlphaFoldDB" id="A0A9N7RAD4"/>
<dbReference type="InterPro" id="IPR011990">
    <property type="entry name" value="TPR-like_helical_dom_sf"/>
</dbReference>
<dbReference type="SMART" id="SM00028">
    <property type="entry name" value="TPR"/>
    <property type="match status" value="2"/>
</dbReference>
<dbReference type="InterPro" id="IPR038906">
    <property type="entry name" value="TTC36"/>
</dbReference>
<comment type="caution">
    <text evidence="4">The sequence shown here is derived from an EMBL/GenBank/DDBJ whole genome shotgun (WGS) entry which is preliminary data.</text>
</comment>
<dbReference type="PANTHER" id="PTHR21405:SF0">
    <property type="entry name" value="TETRATRICOPEPTIDE REPEAT PROTEIN 36"/>
    <property type="match status" value="1"/>
</dbReference>
<protein>
    <submittedName>
        <fullName evidence="4">Tetratricopeptide repeat (TPR)-like superfamily protein</fullName>
    </submittedName>
</protein>
<gene>
    <name evidence="4" type="ORF">SHERM_19034</name>
</gene>
<dbReference type="InterPro" id="IPR019734">
    <property type="entry name" value="TPR_rpt"/>
</dbReference>